<feature type="disulfide bond" evidence="11">
    <location>
        <begin position="46"/>
        <end position="55"/>
    </location>
</feature>
<keyword evidence="7 12" id="KW-1133">Transmembrane helix</keyword>
<feature type="transmembrane region" description="Helical" evidence="12">
    <location>
        <begin position="202"/>
        <end position="220"/>
    </location>
</feature>
<dbReference type="GO" id="GO:0034632">
    <property type="term" value="F:retinol transmembrane transporter activity"/>
    <property type="evidence" value="ECO:0007669"/>
    <property type="project" value="InterPro"/>
</dbReference>
<evidence type="ECO:0000256" key="12">
    <source>
        <dbReference type="SAM" id="Phobius"/>
    </source>
</evidence>
<dbReference type="PANTHER" id="PTHR21444:SF16">
    <property type="entry name" value="RECEPTOR FOR RETINOL UPTAKE STRA6"/>
    <property type="match status" value="1"/>
</dbReference>
<dbReference type="GO" id="GO:0016918">
    <property type="term" value="F:retinal binding"/>
    <property type="evidence" value="ECO:0007669"/>
    <property type="project" value="UniProtKB-KW"/>
</dbReference>
<keyword evidence="10" id="KW-0675">Receptor</keyword>
<keyword evidence="9 12" id="KW-0472">Membrane</keyword>
<dbReference type="PROSITE" id="PS50026">
    <property type="entry name" value="EGF_3"/>
    <property type="match status" value="1"/>
</dbReference>
<evidence type="ECO:0000256" key="2">
    <source>
        <dbReference type="ARBA" id="ARBA00014411"/>
    </source>
</evidence>
<feature type="transmembrane region" description="Helical" evidence="12">
    <location>
        <begin position="378"/>
        <end position="396"/>
    </location>
</feature>
<feature type="transmembrane region" description="Helical" evidence="12">
    <location>
        <begin position="85"/>
        <end position="105"/>
    </location>
</feature>
<feature type="transmembrane region" description="Helical" evidence="12">
    <location>
        <begin position="144"/>
        <end position="166"/>
    </location>
</feature>
<accession>A0A813Z6V6</accession>
<dbReference type="Pfam" id="PF14752">
    <property type="entry name" value="RBP_receptor"/>
    <property type="match status" value="1"/>
</dbReference>
<dbReference type="GO" id="GO:0071939">
    <property type="term" value="P:vitamin A import into cell"/>
    <property type="evidence" value="ECO:0007669"/>
    <property type="project" value="TreeGrafter"/>
</dbReference>
<comment type="subcellular location">
    <subcellularLocation>
        <location evidence="1">Cell membrane</location>
        <topology evidence="1">Multi-pass membrane protein</topology>
    </subcellularLocation>
</comment>
<feature type="transmembrane region" description="Helical" evidence="12">
    <location>
        <begin position="636"/>
        <end position="658"/>
    </location>
</feature>
<evidence type="ECO:0000256" key="10">
    <source>
        <dbReference type="ARBA" id="ARBA00023170"/>
    </source>
</evidence>
<evidence type="ECO:0000256" key="11">
    <source>
        <dbReference type="PROSITE-ProRule" id="PRU00076"/>
    </source>
</evidence>
<dbReference type="InterPro" id="IPR000742">
    <property type="entry name" value="EGF"/>
</dbReference>
<dbReference type="GO" id="GO:0019841">
    <property type="term" value="F:retinol binding"/>
    <property type="evidence" value="ECO:0007669"/>
    <property type="project" value="UniProtKB-KW"/>
</dbReference>
<feature type="transmembrane region" description="Helical" evidence="12">
    <location>
        <begin position="467"/>
        <end position="486"/>
    </location>
</feature>
<evidence type="ECO:0000259" key="13">
    <source>
        <dbReference type="PROSITE" id="PS50026"/>
    </source>
</evidence>
<dbReference type="PANTHER" id="PTHR21444">
    <property type="entry name" value="COILED-COIL DOMAIN-CONTAINING PROTEIN 180"/>
    <property type="match status" value="1"/>
</dbReference>
<keyword evidence="8" id="KW-0683">Retinol-binding</keyword>
<dbReference type="InterPro" id="IPR026612">
    <property type="entry name" value="STRA6-like"/>
</dbReference>
<keyword evidence="5 12" id="KW-0812">Transmembrane</keyword>
<organism evidence="14 15">
    <name type="scientific">Adineta steineri</name>
    <dbReference type="NCBI Taxonomy" id="433720"/>
    <lineage>
        <taxon>Eukaryota</taxon>
        <taxon>Metazoa</taxon>
        <taxon>Spiralia</taxon>
        <taxon>Gnathifera</taxon>
        <taxon>Rotifera</taxon>
        <taxon>Eurotatoria</taxon>
        <taxon>Bdelloidea</taxon>
        <taxon>Adinetida</taxon>
        <taxon>Adinetidae</taxon>
        <taxon>Adineta</taxon>
    </lineage>
</organism>
<dbReference type="AlphaFoldDB" id="A0A813Z6V6"/>
<evidence type="ECO:0000256" key="6">
    <source>
        <dbReference type="ARBA" id="ARBA00022893"/>
    </source>
</evidence>
<keyword evidence="11" id="KW-0245">EGF-like domain</keyword>
<dbReference type="EMBL" id="CAJNON010000061">
    <property type="protein sequence ID" value="CAF0895573.1"/>
    <property type="molecule type" value="Genomic_DNA"/>
</dbReference>
<evidence type="ECO:0000313" key="14">
    <source>
        <dbReference type="EMBL" id="CAF0895573.1"/>
    </source>
</evidence>
<protein>
    <recommendedName>
        <fullName evidence="2">Receptor for retinol uptake STRA6</fullName>
    </recommendedName>
</protein>
<dbReference type="Proteomes" id="UP000663891">
    <property type="component" value="Unassembled WGS sequence"/>
</dbReference>
<feature type="transmembrane region" description="Helical" evidence="12">
    <location>
        <begin position="536"/>
        <end position="558"/>
    </location>
</feature>
<evidence type="ECO:0000256" key="9">
    <source>
        <dbReference type="ARBA" id="ARBA00023136"/>
    </source>
</evidence>
<comment type="caution">
    <text evidence="11">Lacks conserved residue(s) required for the propagation of feature annotation.</text>
</comment>
<gene>
    <name evidence="14" type="ORF">VCS650_LOCUS9017</name>
</gene>
<feature type="transmembrane region" description="Helical" evidence="12">
    <location>
        <begin position="678"/>
        <end position="698"/>
    </location>
</feature>
<evidence type="ECO:0000256" key="7">
    <source>
        <dbReference type="ARBA" id="ARBA00022989"/>
    </source>
</evidence>
<dbReference type="GO" id="GO:0038023">
    <property type="term" value="F:signaling receptor activity"/>
    <property type="evidence" value="ECO:0007669"/>
    <property type="project" value="InterPro"/>
</dbReference>
<dbReference type="PROSITE" id="PS00022">
    <property type="entry name" value="EGF_1"/>
    <property type="match status" value="1"/>
</dbReference>
<keyword evidence="3" id="KW-0813">Transport</keyword>
<reference evidence="14" key="1">
    <citation type="submission" date="2021-02" db="EMBL/GenBank/DDBJ databases">
        <authorList>
            <person name="Nowell W R."/>
        </authorList>
    </citation>
    <scope>NUCLEOTIDE SEQUENCE</scope>
</reference>
<dbReference type="GO" id="GO:0005886">
    <property type="term" value="C:plasma membrane"/>
    <property type="evidence" value="ECO:0007669"/>
    <property type="project" value="UniProtKB-SubCell"/>
</dbReference>
<dbReference type="OrthoDB" id="2376984at2759"/>
<evidence type="ECO:0000256" key="5">
    <source>
        <dbReference type="ARBA" id="ARBA00022692"/>
    </source>
</evidence>
<evidence type="ECO:0000313" key="15">
    <source>
        <dbReference type="Proteomes" id="UP000663891"/>
    </source>
</evidence>
<evidence type="ECO:0000256" key="3">
    <source>
        <dbReference type="ARBA" id="ARBA00022448"/>
    </source>
</evidence>
<sequence length="835" mass="95660">MASDASSDEDVTTTPVILRLNCSEYNPCGRYAYCRDTTTGETKCLCKFWWNGTRCDECEKNDPCKSNSHAFFLLYLVVSNSGQQVIALGVLVFILLVFFYGMLLFRRIMKNRKLPKNEQTEKIPIFTRKFPTVPITVLDPSRRILSWITGILTLIVAAGTLIAKWFTIKPIHEEIVDKFLKNQSVFYISPSVCRIIDLRAEFNLFTFPAACLLIVLFIIITKRTSFQRNKYCKGYLGIPIPLDFFGHVKRTLAAVIFAVFADELLDIVTELIAGNRPSSGRGVIVSYLFQIIRVFIIGFRRYPILAAVYIDNCFSLACATLYVWLDFGVSIVYTGLCRNSFYLTEEEFNKTHSTNTEINLTYYGTGSKLLFVQLLTDIPPYICLAYISVKLPMLLLKRIRHRHPTDRQLTREQKDLLYSSLPHSAESRYVKKLLGIIPIQPPKNRFNQILRKIYAWRDDFRFSSRVVCVYASAFLLLFFITVNAYIQALPKLDAAQKGFQEGANFLAGVILPKEPDVIYDEDTPSDFPVPNLTRSYIIGVIIALIIIIVQILVMLASIRRNLIQAFRGNHSEIPGRNPSRNVSCITGYFHFAGYLIGYLVIGYIVLIFFAVLIVLVIDGFLTFGNSRLIERGLKGLIPFVLFTTFKLYLNKTLGQIVFLQHAGEVLSVNNRRSFMVYIYFNFFLDAFLGFIAAIMRILKSIGGGIVYMCRLDYAPLGRKLETMDAGFNSYCGLIHIECAHRHPVLLCFVSHLLRDHLYPTTTKRLSKAKHKWLLAVFLINNPTLIYQRKEFLQSRQANQTKLMLIGRKNTQKPYIEQPSIISTKALEDVWEHRRF</sequence>
<evidence type="ECO:0000256" key="1">
    <source>
        <dbReference type="ARBA" id="ARBA00004651"/>
    </source>
</evidence>
<feature type="transmembrane region" description="Helical" evidence="12">
    <location>
        <begin position="302"/>
        <end position="325"/>
    </location>
</feature>
<name>A0A813Z6V6_9BILA</name>
<dbReference type="CDD" id="cd00054">
    <property type="entry name" value="EGF_CA"/>
    <property type="match status" value="1"/>
</dbReference>
<keyword evidence="4" id="KW-1003">Cell membrane</keyword>
<feature type="transmembrane region" description="Helical" evidence="12">
    <location>
        <begin position="603"/>
        <end position="624"/>
    </location>
</feature>
<proteinExistence type="predicted"/>
<keyword evidence="11" id="KW-1015">Disulfide bond</keyword>
<evidence type="ECO:0000256" key="4">
    <source>
        <dbReference type="ARBA" id="ARBA00022475"/>
    </source>
</evidence>
<evidence type="ECO:0000256" key="8">
    <source>
        <dbReference type="ARBA" id="ARBA00023072"/>
    </source>
</evidence>
<feature type="domain" description="EGF-like" evidence="13">
    <location>
        <begin position="18"/>
        <end position="56"/>
    </location>
</feature>
<comment type="caution">
    <text evidence="14">The sequence shown here is derived from an EMBL/GenBank/DDBJ whole genome shotgun (WGS) entry which is preliminary data.</text>
</comment>
<keyword evidence="6" id="KW-0845">Vitamin A</keyword>